<evidence type="ECO:0000313" key="10">
    <source>
        <dbReference type="EMBL" id="SES81952.1"/>
    </source>
</evidence>
<dbReference type="Gene3D" id="3.30.1490.20">
    <property type="entry name" value="ATP-grasp fold, A domain"/>
    <property type="match status" value="1"/>
</dbReference>
<dbReference type="EMBL" id="FOHG01000007">
    <property type="protein sequence ID" value="SES81952.1"/>
    <property type="molecule type" value="Genomic_DNA"/>
</dbReference>
<accession>A0A1G6MGX1</accession>
<dbReference type="GO" id="GO:0016874">
    <property type="term" value="F:ligase activity"/>
    <property type="evidence" value="ECO:0007669"/>
    <property type="project" value="UniProtKB-KW"/>
</dbReference>
<gene>
    <name evidence="11" type="ORF">BY453_11639</name>
    <name evidence="12" type="ORF">C7954_10747</name>
    <name evidence="6" type="ORF">C8C78_10932</name>
    <name evidence="7" type="ORF">SAMN04488597_10852</name>
    <name evidence="8" type="ORF">SAMN04488598_10664</name>
    <name evidence="10" type="ORF">SAMN04515652_10739</name>
    <name evidence="9" type="ORF">SAMN04515654_105117</name>
</gene>
<dbReference type="PANTHER" id="PTHR43585:SF2">
    <property type="entry name" value="ATP-GRASP ENZYME FSQD"/>
    <property type="match status" value="1"/>
</dbReference>
<dbReference type="SUPFAM" id="SSF56059">
    <property type="entry name" value="Glutathione synthetase ATP-binding domain-like"/>
    <property type="match status" value="1"/>
</dbReference>
<feature type="domain" description="ATP-grasp" evidence="5">
    <location>
        <begin position="117"/>
        <end position="306"/>
    </location>
</feature>
<sequence length="390" mass="45201">MNFVFLSPYFPNNFYNFCVGLKEAGINVLAIGDLPYEELRSELKDSLTEYYRVDNMEDYSQMLKACGYFTFKHGKIDRIESNNEYWLETDARLRKDFNVQGLKPEDIETMKYKSKMKEVFNRAGLNTARGKVIDQLAEAEEFIGEVGYPVVVKPDNGVGAADTHKLNNHQELVDFYENKLDLDYIMEEYIQGKIYTFDGLTDQDGNIVFSSSMIFNDGIMETVNEGLDMFYYIPRQLPEDIVESGLKTVDAFDLKERFFHFEYFKMDDGKIVALEVNVRPPGGLTLDMFNYANDIDVYQEYGRVVRFNSFESDISRKYNCFYIGRKNFINYKHSLSELLNNYGDYIIRHEEISPILAPAIGDYGIILRTKDLDKGKEIVQYAIEHASKGV</sequence>
<evidence type="ECO:0000313" key="13">
    <source>
        <dbReference type="Proteomes" id="UP000198612"/>
    </source>
</evidence>
<reference evidence="9 14" key="1">
    <citation type="submission" date="2016-10" db="EMBL/GenBank/DDBJ databases">
        <authorList>
            <person name="de Groot N.N."/>
        </authorList>
    </citation>
    <scope>NUCLEOTIDE SEQUENCE [LARGE SCALE GENOMIC DNA]</scope>
    <source>
        <strain evidence="9 14">WG7</strain>
    </source>
</reference>
<dbReference type="GO" id="GO:0005524">
    <property type="term" value="F:ATP binding"/>
    <property type="evidence" value="ECO:0007669"/>
    <property type="project" value="UniProtKB-UniRule"/>
</dbReference>
<dbReference type="Proteomes" id="UP000199519">
    <property type="component" value="Unassembled WGS sequence"/>
</dbReference>
<dbReference type="Proteomes" id="UP000295472">
    <property type="component" value="Unassembled WGS sequence"/>
</dbReference>
<evidence type="ECO:0000313" key="19">
    <source>
        <dbReference type="Proteomes" id="UP000324896"/>
    </source>
</evidence>
<evidence type="ECO:0000313" key="9">
    <source>
        <dbReference type="EMBL" id="SDI38980.1"/>
    </source>
</evidence>
<dbReference type="EMBL" id="QICM01000009">
    <property type="protein sequence ID" value="PXV66982.1"/>
    <property type="molecule type" value="Genomic_DNA"/>
</dbReference>
<dbReference type="GO" id="GO:0046872">
    <property type="term" value="F:metal ion binding"/>
    <property type="evidence" value="ECO:0007669"/>
    <property type="project" value="InterPro"/>
</dbReference>
<evidence type="ECO:0000313" key="11">
    <source>
        <dbReference type="EMBL" id="TDS29823.1"/>
    </source>
</evidence>
<evidence type="ECO:0000313" key="18">
    <source>
        <dbReference type="Proteomes" id="UP000295758"/>
    </source>
</evidence>
<evidence type="ECO:0000256" key="4">
    <source>
        <dbReference type="PROSITE-ProRule" id="PRU00409"/>
    </source>
</evidence>
<dbReference type="EMBL" id="FNEH01000005">
    <property type="protein sequence ID" value="SDI38980.1"/>
    <property type="molecule type" value="Genomic_DNA"/>
</dbReference>
<reference evidence="11 18" key="4">
    <citation type="submission" date="2019-03" db="EMBL/GenBank/DDBJ databases">
        <title>Deep subsurface shale carbon reservoir microbial communities from Ohio and West Virginia, USA.</title>
        <authorList>
            <person name="Wrighton K."/>
        </authorList>
    </citation>
    <scope>NUCLEOTIDE SEQUENCE [LARGE SCALE GENOMIC DNA]</scope>
    <source>
        <strain evidence="11 18">UTICA-S4D12</strain>
    </source>
</reference>
<proteinExistence type="predicted"/>
<evidence type="ECO:0000313" key="8">
    <source>
        <dbReference type="EMBL" id="SDF11105.1"/>
    </source>
</evidence>
<dbReference type="RefSeq" id="WP_089716568.1">
    <property type="nucleotide sequence ID" value="NZ_FMYT01000008.1"/>
</dbReference>
<evidence type="ECO:0000313" key="7">
    <source>
        <dbReference type="EMBL" id="SDC54205.1"/>
    </source>
</evidence>
<dbReference type="GeneID" id="57012205"/>
<dbReference type="Gene3D" id="3.40.50.20">
    <property type="match status" value="1"/>
</dbReference>
<dbReference type="Pfam" id="PF13535">
    <property type="entry name" value="ATP-grasp_4"/>
    <property type="match status" value="1"/>
</dbReference>
<dbReference type="Proteomes" id="UP000198945">
    <property type="component" value="Unassembled WGS sequence"/>
</dbReference>
<keyword evidence="2 4" id="KW-0547">Nucleotide-binding</keyword>
<dbReference type="EMBL" id="FMYT01000008">
    <property type="protein sequence ID" value="SDC54205.1"/>
    <property type="molecule type" value="Genomic_DNA"/>
</dbReference>
<dbReference type="InterPro" id="IPR052032">
    <property type="entry name" value="ATP-dep_AA_Ligase"/>
</dbReference>
<evidence type="ECO:0000256" key="2">
    <source>
        <dbReference type="ARBA" id="ARBA00022741"/>
    </source>
</evidence>
<dbReference type="InterPro" id="IPR013815">
    <property type="entry name" value="ATP_grasp_subdomain_1"/>
</dbReference>
<dbReference type="Proteomes" id="UP000198612">
    <property type="component" value="Unassembled WGS sequence"/>
</dbReference>
<evidence type="ECO:0000313" key="16">
    <source>
        <dbReference type="Proteomes" id="UP000247389"/>
    </source>
</evidence>
<dbReference type="Gene3D" id="3.30.470.20">
    <property type="entry name" value="ATP-grasp fold, B domain"/>
    <property type="match status" value="1"/>
</dbReference>
<organism evidence="7 19">
    <name type="scientific">Halanaerobium congolense</name>
    <dbReference type="NCBI Taxonomy" id="54121"/>
    <lineage>
        <taxon>Bacteria</taxon>
        <taxon>Bacillati</taxon>
        <taxon>Bacillota</taxon>
        <taxon>Clostridia</taxon>
        <taxon>Halanaerobiales</taxon>
        <taxon>Halanaerobiaceae</taxon>
        <taxon>Halanaerobium</taxon>
    </lineage>
</organism>
<evidence type="ECO:0000313" key="14">
    <source>
        <dbReference type="Proteomes" id="UP000198945"/>
    </source>
</evidence>
<evidence type="ECO:0000313" key="17">
    <source>
        <dbReference type="Proteomes" id="UP000295472"/>
    </source>
</evidence>
<keyword evidence="15" id="KW-1185">Reference proteome</keyword>
<dbReference type="Proteomes" id="UP000295758">
    <property type="component" value="Unassembled WGS sequence"/>
</dbReference>
<dbReference type="AlphaFoldDB" id="A0A1G6MGX1"/>
<dbReference type="PROSITE" id="PS50975">
    <property type="entry name" value="ATP_GRASP"/>
    <property type="match status" value="1"/>
</dbReference>
<protein>
    <submittedName>
        <fullName evidence="7">ATP-grasp domain-containing protein</fullName>
    </submittedName>
</protein>
<keyword evidence="1" id="KW-0436">Ligase</keyword>
<evidence type="ECO:0000259" key="5">
    <source>
        <dbReference type="PROSITE" id="PS50975"/>
    </source>
</evidence>
<keyword evidence="3 4" id="KW-0067">ATP-binding</keyword>
<dbReference type="EMBL" id="SOEF01000007">
    <property type="protein sequence ID" value="TDX45480.1"/>
    <property type="molecule type" value="Genomic_DNA"/>
</dbReference>
<evidence type="ECO:0000256" key="3">
    <source>
        <dbReference type="ARBA" id="ARBA00022840"/>
    </source>
</evidence>
<evidence type="ECO:0000313" key="12">
    <source>
        <dbReference type="EMBL" id="TDX45480.1"/>
    </source>
</evidence>
<dbReference type="Proteomes" id="UP000324896">
    <property type="component" value="Unassembled WGS sequence"/>
</dbReference>
<evidence type="ECO:0000256" key="1">
    <source>
        <dbReference type="ARBA" id="ARBA00022598"/>
    </source>
</evidence>
<dbReference type="PANTHER" id="PTHR43585">
    <property type="entry name" value="FUMIPYRROLE BIOSYNTHESIS PROTEIN C"/>
    <property type="match status" value="1"/>
</dbReference>
<evidence type="ECO:0000313" key="15">
    <source>
        <dbReference type="Proteomes" id="UP000199519"/>
    </source>
</evidence>
<dbReference type="Proteomes" id="UP000247389">
    <property type="component" value="Unassembled WGS sequence"/>
</dbReference>
<dbReference type="EMBL" id="SOAA01000016">
    <property type="protein sequence ID" value="TDS29823.1"/>
    <property type="molecule type" value="Genomic_DNA"/>
</dbReference>
<evidence type="ECO:0000313" key="6">
    <source>
        <dbReference type="EMBL" id="PXV66982.1"/>
    </source>
</evidence>
<reference evidence="13 15" key="2">
    <citation type="submission" date="2016-10" db="EMBL/GenBank/DDBJ databases">
        <authorList>
            <person name="Varghese N."/>
            <person name="Submissions S."/>
        </authorList>
    </citation>
    <scope>NUCLEOTIDE SEQUENCE [LARGE SCALE GENOMIC DNA]</scope>
    <source>
        <strain evidence="7 19">WG10</strain>
        <strain evidence="8 15">WG2</strain>
        <strain evidence="10 13">WG5</strain>
    </source>
</reference>
<reference evidence="6 16" key="3">
    <citation type="submission" date="2018-04" db="EMBL/GenBank/DDBJ databases">
        <title>Subsurface microbial communities from deep shales in Ohio and West Virginia, USA.</title>
        <authorList>
            <person name="Wrighton K."/>
        </authorList>
    </citation>
    <scope>NUCLEOTIDE SEQUENCE [LARGE SCALE GENOMIC DNA]</scope>
    <source>
        <strain evidence="12 17">DSMZ 11287</strain>
        <strain evidence="6 16">MSL28</strain>
    </source>
</reference>
<dbReference type="InterPro" id="IPR011761">
    <property type="entry name" value="ATP-grasp"/>
</dbReference>
<dbReference type="EMBL" id="FNBJ01000006">
    <property type="protein sequence ID" value="SDF11105.1"/>
    <property type="molecule type" value="Genomic_DNA"/>
</dbReference>
<name>A0A1G6MGX1_9FIRM</name>